<evidence type="ECO:0000256" key="3">
    <source>
        <dbReference type="RuleBase" id="RU000363"/>
    </source>
</evidence>
<evidence type="ECO:0000313" key="5">
    <source>
        <dbReference type="Proteomes" id="UP000586095"/>
    </source>
</evidence>
<dbReference type="PRINTS" id="PR00081">
    <property type="entry name" value="GDHRDH"/>
</dbReference>
<evidence type="ECO:0000256" key="2">
    <source>
        <dbReference type="ARBA" id="ARBA00023002"/>
    </source>
</evidence>
<dbReference type="InterPro" id="IPR002347">
    <property type="entry name" value="SDR_fam"/>
</dbReference>
<dbReference type="PRINTS" id="PR00080">
    <property type="entry name" value="SDRFAMILY"/>
</dbReference>
<dbReference type="PANTHER" id="PTHR24322">
    <property type="entry name" value="PKSB"/>
    <property type="match status" value="1"/>
</dbReference>
<accession>A0A852RDT6</accession>
<comment type="similarity">
    <text evidence="1 3">Belongs to the short-chain dehydrogenases/reductases (SDR) family.</text>
</comment>
<keyword evidence="2" id="KW-0560">Oxidoreductase</keyword>
<organism evidence="4 5">
    <name type="scientific">Leucobacter aridicollis</name>
    <dbReference type="NCBI Taxonomy" id="283878"/>
    <lineage>
        <taxon>Bacteria</taxon>
        <taxon>Bacillati</taxon>
        <taxon>Actinomycetota</taxon>
        <taxon>Actinomycetes</taxon>
        <taxon>Micrococcales</taxon>
        <taxon>Microbacteriaceae</taxon>
        <taxon>Leucobacter</taxon>
    </lineage>
</organism>
<keyword evidence="5" id="KW-1185">Reference proteome</keyword>
<dbReference type="AlphaFoldDB" id="A0A852RDT6"/>
<comment type="caution">
    <text evidence="4">The sequence shown here is derived from an EMBL/GenBank/DDBJ whole genome shotgun (WGS) entry which is preliminary data.</text>
</comment>
<reference evidence="4 5" key="1">
    <citation type="submission" date="2020-07" db="EMBL/GenBank/DDBJ databases">
        <title>Sequencing the genomes of 1000 actinobacteria strains.</title>
        <authorList>
            <person name="Klenk H.-P."/>
        </authorList>
    </citation>
    <scope>NUCLEOTIDE SEQUENCE [LARGE SCALE GENOMIC DNA]</scope>
    <source>
        <strain evidence="4 5">DSM 17380</strain>
    </source>
</reference>
<dbReference type="GO" id="GO:0016616">
    <property type="term" value="F:oxidoreductase activity, acting on the CH-OH group of donors, NAD or NADP as acceptor"/>
    <property type="evidence" value="ECO:0007669"/>
    <property type="project" value="TreeGrafter"/>
</dbReference>
<dbReference type="Pfam" id="PF00106">
    <property type="entry name" value="adh_short"/>
    <property type="match status" value="1"/>
</dbReference>
<dbReference type="PROSITE" id="PS00061">
    <property type="entry name" value="ADH_SHORT"/>
    <property type="match status" value="1"/>
</dbReference>
<dbReference type="SUPFAM" id="SSF51735">
    <property type="entry name" value="NAD(P)-binding Rossmann-fold domains"/>
    <property type="match status" value="1"/>
</dbReference>
<evidence type="ECO:0000313" key="4">
    <source>
        <dbReference type="EMBL" id="NYD26484.1"/>
    </source>
</evidence>
<dbReference type="PANTHER" id="PTHR24322:SF736">
    <property type="entry name" value="RETINOL DEHYDROGENASE 10"/>
    <property type="match status" value="1"/>
</dbReference>
<name>A0A852RDT6_9MICO</name>
<dbReference type="RefSeq" id="WP_185986686.1">
    <property type="nucleotide sequence ID" value="NZ_BAAALZ010000002.1"/>
</dbReference>
<dbReference type="Proteomes" id="UP000586095">
    <property type="component" value="Unassembled WGS sequence"/>
</dbReference>
<sequence length="292" mass="31784">MADKTDGRRVIPGATVLITGAARGMGELYARRAAREGAAKIALWDLDEDRATALAAELASPRGRVGGPDVRVYAVDVSDREAVADAAARVRDELGDPDVVVNNAGIVRGALFWEHDAERDIELTMRVNALAPMWIAREFLPAMIADRTRPKRILNIASAAGTLANPRMSVYASSKWAMIGWSESLRLELTRTDNAHVAVTTFCPSYISTGMFAGARGPLLTPIMRPQQAVQAAWSGMLKGTPMVLRPWTVKLAMALRGVLPTRAWDVLGDRVFHVYSSMDRFTGRADERGTP</sequence>
<gene>
    <name evidence="4" type="ORF">BJ960_001287</name>
</gene>
<dbReference type="EMBL" id="JACCBD010000001">
    <property type="protein sequence ID" value="NYD26484.1"/>
    <property type="molecule type" value="Genomic_DNA"/>
</dbReference>
<protein>
    <submittedName>
        <fullName evidence="4">NAD(P)-dependent dehydrogenase (Short-subunit alcohol dehydrogenase family)</fullName>
    </submittedName>
</protein>
<dbReference type="InterPro" id="IPR020904">
    <property type="entry name" value="Sc_DH/Rdtase_CS"/>
</dbReference>
<dbReference type="InterPro" id="IPR036291">
    <property type="entry name" value="NAD(P)-bd_dom_sf"/>
</dbReference>
<dbReference type="Gene3D" id="3.40.50.720">
    <property type="entry name" value="NAD(P)-binding Rossmann-like Domain"/>
    <property type="match status" value="1"/>
</dbReference>
<evidence type="ECO:0000256" key="1">
    <source>
        <dbReference type="ARBA" id="ARBA00006484"/>
    </source>
</evidence>
<proteinExistence type="inferred from homology"/>